<feature type="transmembrane region" description="Helical" evidence="2">
    <location>
        <begin position="21"/>
        <end position="44"/>
    </location>
</feature>
<feature type="compositionally biased region" description="Polar residues" evidence="1">
    <location>
        <begin position="150"/>
        <end position="160"/>
    </location>
</feature>
<dbReference type="KEGG" id="ome:OLMES_0063"/>
<evidence type="ECO:0000256" key="1">
    <source>
        <dbReference type="SAM" id="MobiDB-lite"/>
    </source>
</evidence>
<keyword evidence="2" id="KW-0812">Transmembrane</keyword>
<evidence type="ECO:0000256" key="2">
    <source>
        <dbReference type="SAM" id="Phobius"/>
    </source>
</evidence>
<feature type="region of interest" description="Disordered" evidence="1">
    <location>
        <begin position="150"/>
        <end position="182"/>
    </location>
</feature>
<dbReference type="AlphaFoldDB" id="A0A1Y0I149"/>
<sequence>MITDYDIPDKKNETLSINLMYGTYSDVLFILFPFLVIALQRLWNGEGIEILKQPDLSVAAAIIAGMSVGKFVIGLISDSRIGQYRERIVFFIAVTIFFVMGPALMLITKMVGLEEEAPKFVVFIQPILLIVAITLYTIAIGVTKILNQNSETSSPGQFKNSTDEDRIDDERPKPIVIQGLGK</sequence>
<keyword evidence="4" id="KW-1185">Reference proteome</keyword>
<accession>A0A1Y0I149</accession>
<name>A0A1Y0I149_9GAMM</name>
<keyword evidence="2" id="KW-1133">Transmembrane helix</keyword>
<dbReference type="EMBL" id="CP021425">
    <property type="protein sequence ID" value="ARU54172.1"/>
    <property type="molecule type" value="Genomic_DNA"/>
</dbReference>
<evidence type="ECO:0000313" key="3">
    <source>
        <dbReference type="EMBL" id="ARU54172.1"/>
    </source>
</evidence>
<gene>
    <name evidence="3" type="ORF">OLMES_0063</name>
</gene>
<protein>
    <submittedName>
        <fullName evidence="3">Uncharacterized protein</fullName>
    </submittedName>
</protein>
<feature type="compositionally biased region" description="Basic and acidic residues" evidence="1">
    <location>
        <begin position="161"/>
        <end position="173"/>
    </location>
</feature>
<feature type="transmembrane region" description="Helical" evidence="2">
    <location>
        <begin position="120"/>
        <end position="142"/>
    </location>
</feature>
<feature type="transmembrane region" description="Helical" evidence="2">
    <location>
        <begin position="88"/>
        <end position="108"/>
    </location>
</feature>
<reference evidence="3 4" key="1">
    <citation type="submission" date="2017-05" db="EMBL/GenBank/DDBJ databases">
        <title>Genomic insights into alkan degradation activity of Oleiphilus messinensis.</title>
        <authorList>
            <person name="Kozyavkin S.A."/>
            <person name="Slesarev A.I."/>
            <person name="Golyshin P.N."/>
            <person name="Korzhenkov A."/>
            <person name="Golyshina O.N."/>
            <person name="Toshchakov S.V."/>
        </authorList>
    </citation>
    <scope>NUCLEOTIDE SEQUENCE [LARGE SCALE GENOMIC DNA]</scope>
    <source>
        <strain evidence="3 4">ME102</strain>
    </source>
</reference>
<organism evidence="3 4">
    <name type="scientific">Oleiphilus messinensis</name>
    <dbReference type="NCBI Taxonomy" id="141451"/>
    <lineage>
        <taxon>Bacteria</taxon>
        <taxon>Pseudomonadati</taxon>
        <taxon>Pseudomonadota</taxon>
        <taxon>Gammaproteobacteria</taxon>
        <taxon>Oceanospirillales</taxon>
        <taxon>Oleiphilaceae</taxon>
        <taxon>Oleiphilus</taxon>
    </lineage>
</organism>
<dbReference type="OrthoDB" id="6182299at2"/>
<keyword evidence="2" id="KW-0472">Membrane</keyword>
<evidence type="ECO:0000313" key="4">
    <source>
        <dbReference type="Proteomes" id="UP000196027"/>
    </source>
</evidence>
<dbReference type="RefSeq" id="WP_087459403.1">
    <property type="nucleotide sequence ID" value="NZ_CP021425.1"/>
</dbReference>
<dbReference type="Proteomes" id="UP000196027">
    <property type="component" value="Chromosome"/>
</dbReference>
<feature type="transmembrane region" description="Helical" evidence="2">
    <location>
        <begin position="56"/>
        <end position="76"/>
    </location>
</feature>
<proteinExistence type="predicted"/>